<gene>
    <name evidence="2" type="ORF">KARMA_1403</name>
</gene>
<feature type="chain" id="PRO_5009906588" evidence="1">
    <location>
        <begin position="23"/>
        <end position="231"/>
    </location>
</feature>
<dbReference type="Gene3D" id="3.30.70.2970">
    <property type="entry name" value="Protein of unknown function (DUF541), domain 2"/>
    <property type="match status" value="1"/>
</dbReference>
<dbReference type="AlphaFoldDB" id="A0A1M4MXC1"/>
<evidence type="ECO:0000256" key="1">
    <source>
        <dbReference type="SAM" id="SignalP"/>
    </source>
</evidence>
<evidence type="ECO:0000313" key="2">
    <source>
        <dbReference type="EMBL" id="SCM67211.1"/>
    </source>
</evidence>
<feature type="signal peptide" evidence="1">
    <location>
        <begin position="1"/>
        <end position="22"/>
    </location>
</feature>
<organism evidence="2 3">
    <name type="scientific">Donghicola eburneus</name>
    <dbReference type="NCBI Taxonomy" id="393278"/>
    <lineage>
        <taxon>Bacteria</taxon>
        <taxon>Pseudomonadati</taxon>
        <taxon>Pseudomonadota</taxon>
        <taxon>Alphaproteobacteria</taxon>
        <taxon>Rhodobacterales</taxon>
        <taxon>Roseobacteraceae</taxon>
        <taxon>Donghicola</taxon>
    </lineage>
</organism>
<dbReference type="RefSeq" id="WP_072705856.1">
    <property type="nucleotide sequence ID" value="NZ_FMJB01000044.1"/>
</dbReference>
<dbReference type="Proteomes" id="UP000184085">
    <property type="component" value="Unassembled WGS sequence"/>
</dbReference>
<dbReference type="GO" id="GO:0006974">
    <property type="term" value="P:DNA damage response"/>
    <property type="evidence" value="ECO:0007669"/>
    <property type="project" value="TreeGrafter"/>
</dbReference>
<keyword evidence="3" id="KW-1185">Reference proteome</keyword>
<accession>A0A1M4MXC1</accession>
<sequence>MRYLRTVAGAAMIAMLPAWVQAATIHVTGTGTVVAEPDMAVITLGVSEENREASEAMERVSAKVAEILEALELAGIAARDVQTQNISVNPVWNNNAVERKISGFEATNTVAVRVRVLDSLGYVIDRVLDKGANRMHGLSFQLTDDTELMAEARRAAVQDAMAKAQLYAEAAGVTLGSVQSIEETGNMRELGRMDMAMMAAPKGAPVAKGELTQTATVSMVFDIAEPAGGSE</sequence>
<dbReference type="Pfam" id="PF04402">
    <property type="entry name" value="SIMPL"/>
    <property type="match status" value="1"/>
</dbReference>
<protein>
    <submittedName>
        <fullName evidence="2">Membrane protein</fullName>
    </submittedName>
</protein>
<dbReference type="InterPro" id="IPR007497">
    <property type="entry name" value="SIMPL/DUF541"/>
</dbReference>
<evidence type="ECO:0000313" key="3">
    <source>
        <dbReference type="Proteomes" id="UP000184085"/>
    </source>
</evidence>
<dbReference type="PANTHER" id="PTHR34387:SF1">
    <property type="entry name" value="PERIPLASMIC IMMUNOGENIC PROTEIN"/>
    <property type="match status" value="1"/>
</dbReference>
<dbReference type="InterPro" id="IPR052022">
    <property type="entry name" value="26kDa_periplasmic_antigen"/>
</dbReference>
<dbReference type="EMBL" id="FMJB01000044">
    <property type="protein sequence ID" value="SCM67211.1"/>
    <property type="molecule type" value="Genomic_DNA"/>
</dbReference>
<dbReference type="Gene3D" id="3.30.110.170">
    <property type="entry name" value="Protein of unknown function (DUF541), domain 1"/>
    <property type="match status" value="1"/>
</dbReference>
<name>A0A1M4MXC1_9RHOB</name>
<reference evidence="3" key="1">
    <citation type="submission" date="2016-09" db="EMBL/GenBank/DDBJ databases">
        <authorList>
            <person name="Wibberg D."/>
        </authorList>
    </citation>
    <scope>NUCLEOTIDE SEQUENCE [LARGE SCALE GENOMIC DNA]</scope>
</reference>
<keyword evidence="1" id="KW-0732">Signal</keyword>
<dbReference type="PANTHER" id="PTHR34387">
    <property type="entry name" value="SLR1258 PROTEIN"/>
    <property type="match status" value="1"/>
</dbReference>
<proteinExistence type="predicted"/>